<reference evidence="2 3" key="1">
    <citation type="submission" date="2018-10" db="EMBL/GenBank/DDBJ databases">
        <title>Dokdonia luteus sp. nov., isolated from sea water.</title>
        <authorList>
            <person name="Zhou L.Y."/>
            <person name="Du Z.J."/>
        </authorList>
    </citation>
    <scope>NUCLEOTIDE SEQUENCE [LARGE SCALE GENOMIC DNA]</scope>
    <source>
        <strain evidence="2 3">SH27</strain>
    </source>
</reference>
<evidence type="ECO:0000256" key="1">
    <source>
        <dbReference type="SAM" id="MobiDB-lite"/>
    </source>
</evidence>
<sequence length="137" mass="16123">MKNVMIAIMLLVTVAMTAQRNRGQNERLSEMSVEEKATLATKKATLALALDDAQSKKMYPIILAQITKRENFRKSRKDETEKPSKEDRIKMGNERLDEKIAMQRQVKAILNDEQFQKWQKHMLRNKRDRGKHKKRVK</sequence>
<keyword evidence="3" id="KW-1185">Reference proteome</keyword>
<evidence type="ECO:0000313" key="3">
    <source>
        <dbReference type="Proteomes" id="UP000281985"/>
    </source>
</evidence>
<accession>A0A3M0GDG0</accession>
<dbReference type="OrthoDB" id="956918at2"/>
<gene>
    <name evidence="2" type="ORF">EAX61_04955</name>
</gene>
<name>A0A3M0GDG0_9FLAO</name>
<comment type="caution">
    <text evidence="2">The sequence shown here is derived from an EMBL/GenBank/DDBJ whole genome shotgun (WGS) entry which is preliminary data.</text>
</comment>
<evidence type="ECO:0008006" key="4">
    <source>
        <dbReference type="Google" id="ProtNLM"/>
    </source>
</evidence>
<feature type="region of interest" description="Disordered" evidence="1">
    <location>
        <begin position="72"/>
        <end position="97"/>
    </location>
</feature>
<organism evidence="2 3">
    <name type="scientific">Dokdonia sinensis</name>
    <dbReference type="NCBI Taxonomy" id="2479847"/>
    <lineage>
        <taxon>Bacteria</taxon>
        <taxon>Pseudomonadati</taxon>
        <taxon>Bacteroidota</taxon>
        <taxon>Flavobacteriia</taxon>
        <taxon>Flavobacteriales</taxon>
        <taxon>Flavobacteriaceae</taxon>
        <taxon>Dokdonia</taxon>
    </lineage>
</organism>
<dbReference type="AlphaFoldDB" id="A0A3M0GDG0"/>
<dbReference type="RefSeq" id="WP_121916559.1">
    <property type="nucleotide sequence ID" value="NZ_REFV01000003.1"/>
</dbReference>
<dbReference type="Proteomes" id="UP000281985">
    <property type="component" value="Unassembled WGS sequence"/>
</dbReference>
<evidence type="ECO:0000313" key="2">
    <source>
        <dbReference type="EMBL" id="RMB62925.1"/>
    </source>
</evidence>
<dbReference type="EMBL" id="REFV01000003">
    <property type="protein sequence ID" value="RMB62925.1"/>
    <property type="molecule type" value="Genomic_DNA"/>
</dbReference>
<protein>
    <recommendedName>
        <fullName evidence="4">DUF4890 domain-containing protein</fullName>
    </recommendedName>
</protein>
<proteinExistence type="predicted"/>